<keyword evidence="1" id="KW-0732">Signal</keyword>
<dbReference type="OrthoDB" id="3783345at2"/>
<dbReference type="EMBL" id="SDKM01000081">
    <property type="protein sequence ID" value="RYP81012.1"/>
    <property type="molecule type" value="Genomic_DNA"/>
</dbReference>
<keyword evidence="3" id="KW-1185">Reference proteome</keyword>
<feature type="chain" id="PRO_5020981056" description="Tat pathway signal sequence domain protein" evidence="1">
    <location>
        <begin position="30"/>
        <end position="223"/>
    </location>
</feature>
<protein>
    <recommendedName>
        <fullName evidence="4">Tat pathway signal sequence domain protein</fullName>
    </recommendedName>
</protein>
<comment type="caution">
    <text evidence="2">The sequence shown here is derived from an EMBL/GenBank/DDBJ whole genome shotgun (WGS) entry which is preliminary data.</text>
</comment>
<dbReference type="RefSeq" id="WP_134721048.1">
    <property type="nucleotide sequence ID" value="NZ_SDKM01000081.1"/>
</dbReference>
<organism evidence="2 3">
    <name type="scientific">Nocardioides guangzhouensis</name>
    <dbReference type="NCBI Taxonomy" id="2497878"/>
    <lineage>
        <taxon>Bacteria</taxon>
        <taxon>Bacillati</taxon>
        <taxon>Actinomycetota</taxon>
        <taxon>Actinomycetes</taxon>
        <taxon>Propionibacteriales</taxon>
        <taxon>Nocardioidaceae</taxon>
        <taxon>Nocardioides</taxon>
    </lineage>
</organism>
<reference evidence="2 3" key="1">
    <citation type="submission" date="2019-01" db="EMBL/GenBank/DDBJ databases">
        <title>Nocardioides guangzhouensis sp. nov., an actinobacterium isolated from soil.</title>
        <authorList>
            <person name="Fu Y."/>
            <person name="Cai Y."/>
            <person name="Lin Z."/>
            <person name="Chen P."/>
        </authorList>
    </citation>
    <scope>NUCLEOTIDE SEQUENCE [LARGE SCALE GENOMIC DNA]</scope>
    <source>
        <strain evidence="2 3">130</strain>
    </source>
</reference>
<dbReference type="AlphaFoldDB" id="A0A4Q4Z0L2"/>
<gene>
    <name evidence="2" type="ORF">EKO23_24165</name>
</gene>
<name>A0A4Q4Z0L2_9ACTN</name>
<evidence type="ECO:0000256" key="1">
    <source>
        <dbReference type="SAM" id="SignalP"/>
    </source>
</evidence>
<evidence type="ECO:0008006" key="4">
    <source>
        <dbReference type="Google" id="ProtNLM"/>
    </source>
</evidence>
<evidence type="ECO:0000313" key="2">
    <source>
        <dbReference type="EMBL" id="RYP81012.1"/>
    </source>
</evidence>
<evidence type="ECO:0000313" key="3">
    <source>
        <dbReference type="Proteomes" id="UP000295198"/>
    </source>
</evidence>
<sequence length="223" mass="24224">MNRRTALAFGPAAVLALAAPLLLTAPVVADPPAEIDQSLLVPTTLDSSFAPFDCRMRTTGPVCTGERHVATDWAPFDFSCGDVPVYARTVSDRYQTRYYDHDDLNYDRHFRLNDIDYLSTMPTGPATATISAITRFDEPFAVPGDDRTRTIITQGVPWDIRSSTGRAIFRAVGTLVEPPGEVGTFTGHTTVDGVTTTYDDAPLTQVLPDDAFVDYVCRAVTGG</sequence>
<accession>A0A4Q4Z0L2</accession>
<proteinExistence type="predicted"/>
<dbReference type="Proteomes" id="UP000295198">
    <property type="component" value="Unassembled WGS sequence"/>
</dbReference>
<feature type="signal peptide" evidence="1">
    <location>
        <begin position="1"/>
        <end position="29"/>
    </location>
</feature>